<comment type="caution">
    <text evidence="1">The sequence shown here is derived from an EMBL/GenBank/DDBJ whole genome shotgun (WGS) entry which is preliminary data.</text>
</comment>
<dbReference type="Proteomes" id="UP000297777">
    <property type="component" value="Unassembled WGS sequence"/>
</dbReference>
<name>A0A4Z1EF57_9HELO</name>
<keyword evidence="2" id="KW-1185">Reference proteome</keyword>
<dbReference type="AlphaFoldDB" id="A0A4Z1EF57"/>
<dbReference type="OrthoDB" id="2157530at2759"/>
<evidence type="ECO:0008006" key="3">
    <source>
        <dbReference type="Google" id="ProtNLM"/>
    </source>
</evidence>
<evidence type="ECO:0000313" key="2">
    <source>
        <dbReference type="Proteomes" id="UP000297777"/>
    </source>
</evidence>
<reference evidence="1 2" key="1">
    <citation type="submission" date="2017-12" db="EMBL/GenBank/DDBJ databases">
        <title>Comparative genomics of Botrytis spp.</title>
        <authorList>
            <person name="Valero-Jimenez C.A."/>
            <person name="Tapia P."/>
            <person name="Veloso J."/>
            <person name="Silva-Moreno E."/>
            <person name="Staats M."/>
            <person name="Valdes J.H."/>
            <person name="Van Kan J.A.L."/>
        </authorList>
    </citation>
    <scope>NUCLEOTIDE SEQUENCE [LARGE SCALE GENOMIC DNA]</scope>
    <source>
        <strain evidence="1 2">Bt9001</strain>
    </source>
</reference>
<evidence type="ECO:0000313" key="1">
    <source>
        <dbReference type="EMBL" id="TGO11074.1"/>
    </source>
</evidence>
<dbReference type="EMBL" id="PQXH01000118">
    <property type="protein sequence ID" value="TGO11074.1"/>
    <property type="molecule type" value="Genomic_DNA"/>
</dbReference>
<proteinExistence type="predicted"/>
<accession>A0A4Z1EF57</accession>
<organism evidence="1 2">
    <name type="scientific">Botrytis tulipae</name>
    <dbReference type="NCBI Taxonomy" id="87230"/>
    <lineage>
        <taxon>Eukaryota</taxon>
        <taxon>Fungi</taxon>
        <taxon>Dikarya</taxon>
        <taxon>Ascomycota</taxon>
        <taxon>Pezizomycotina</taxon>
        <taxon>Leotiomycetes</taxon>
        <taxon>Helotiales</taxon>
        <taxon>Sclerotiniaceae</taxon>
        <taxon>Botrytis</taxon>
    </lineage>
</organism>
<sequence>MDLPQIDYDQPFEMLCEELTRCWVFRAWCCAFDASYFYSTRQESQDAFNVTIFAENQKHLGSTEVHENVFELLYDWMLYPNCQILDSTQAQKAHELFLEMEGGGEQFEKAFAEMVAFLSTPLIDDRSSDLNQVSDHFRELLMASLPVHIRLEVASLALRLTNLQNNSLFLLDSCYGLAAYTAREGDEVFLLKGLDVPVVLRPSGENYSFVGPYSYIHGVMEGQRWPEDESELQDLVLV</sequence>
<gene>
    <name evidence="1" type="ORF">BTUL_0118g00310</name>
</gene>
<protein>
    <recommendedName>
        <fullName evidence="3">Heterokaryon incompatibility domain-containing protein</fullName>
    </recommendedName>
</protein>
<dbReference type="Pfam" id="PF26639">
    <property type="entry name" value="Het-6_barrel"/>
    <property type="match status" value="1"/>
</dbReference>